<dbReference type="Pfam" id="PF13012">
    <property type="entry name" value="MitMem_reg"/>
    <property type="match status" value="1"/>
</dbReference>
<evidence type="ECO:0000256" key="1">
    <source>
        <dbReference type="ARBA" id="ARBA00022490"/>
    </source>
</evidence>
<keyword evidence="3 4" id="KW-0648">Protein biosynthesis</keyword>
<gene>
    <name evidence="6" type="ORF">NEOLI_001827</name>
</gene>
<dbReference type="GO" id="GO:0016282">
    <property type="term" value="C:eukaryotic 43S preinitiation complex"/>
    <property type="evidence" value="ECO:0007669"/>
    <property type="project" value="UniProtKB-UniRule"/>
</dbReference>
<comment type="similarity">
    <text evidence="4">Belongs to the eIF-3 subunit F family.</text>
</comment>
<dbReference type="InterPro" id="IPR037518">
    <property type="entry name" value="MPN"/>
</dbReference>
<dbReference type="GO" id="GO:0071540">
    <property type="term" value="C:eukaryotic translation initiation factor 3 complex, eIF3e"/>
    <property type="evidence" value="ECO:0007669"/>
    <property type="project" value="EnsemblFungi"/>
</dbReference>
<reference evidence="6 7" key="1">
    <citation type="submission" date="2016-04" db="EMBL/GenBank/DDBJ databases">
        <title>Evolutionary innovation and constraint leading to complex multicellularity in the Ascomycota.</title>
        <authorList>
            <person name="Cisse O."/>
            <person name="Nguyen A."/>
            <person name="Hewitt D.A."/>
            <person name="Jedd G."/>
            <person name="Stajich J.E."/>
        </authorList>
    </citation>
    <scope>NUCLEOTIDE SEQUENCE [LARGE SCALE GENOMIC DNA]</scope>
    <source>
        <strain evidence="6 7">DAH-3</strain>
    </source>
</reference>
<dbReference type="InterPro" id="IPR027531">
    <property type="entry name" value="eIF3f"/>
</dbReference>
<dbReference type="EMBL" id="LXFE01002362">
    <property type="protein sequence ID" value="OLL23029.1"/>
    <property type="molecule type" value="Genomic_DNA"/>
</dbReference>
<dbReference type="GO" id="GO:0008237">
    <property type="term" value="F:metallopeptidase activity"/>
    <property type="evidence" value="ECO:0007669"/>
    <property type="project" value="InterPro"/>
</dbReference>
<keyword evidence="2 4" id="KW-0396">Initiation factor</keyword>
<comment type="function">
    <text evidence="4">Component of the eukaryotic translation initiation factor 3 (eIF-3) complex, which is involved in protein synthesis of a specialized repertoire of mRNAs and, together with other initiation factors, stimulates binding of mRNA and methionyl-tRNAi to the 40S ribosome. The eIF-3 complex specifically targets and initiates translation of a subset of mRNAs involved in cell proliferation.</text>
</comment>
<dbReference type="PANTHER" id="PTHR10540:SF6">
    <property type="entry name" value="EUKARYOTIC TRANSLATION INITIATION FACTOR 3 SUBUNIT F"/>
    <property type="match status" value="1"/>
</dbReference>
<dbReference type="Gene3D" id="3.40.140.10">
    <property type="entry name" value="Cytidine Deaminase, domain 2"/>
    <property type="match status" value="1"/>
</dbReference>
<dbReference type="CDD" id="cd08064">
    <property type="entry name" value="MPN_eIF3f"/>
    <property type="match status" value="1"/>
</dbReference>
<comment type="subcellular location">
    <subcellularLocation>
        <location evidence="4">Cytoplasm</location>
    </subcellularLocation>
</comment>
<keyword evidence="7" id="KW-1185">Reference proteome</keyword>
<evidence type="ECO:0000313" key="7">
    <source>
        <dbReference type="Proteomes" id="UP000186594"/>
    </source>
</evidence>
<sequence length="285" mass="31476">MSPKTLHLARPTPTTAHCGPLKVIIDPVVLLSILNHANRRPEDQERVIGTLLGSRNEDGSEIELKTSFAVPHNESTDQDQVEVDMEYHKTMSQIHSKTNPRENLVGWYATTSNLNTFSALIQNFYASQIDAPSVHLTIGIEPGKQTDINCYVSSGVGVTPERGDDSCYFVPVPWVLKDSEKSALDALNTQSTPSSITHLTQTLTQVQDLLSRAIRYVDAVISGTEKPNVRVGRHLLSQLENIPQLPASQLEEMFGKHVQDVLLIEYLSEAVKSQVELAAKLGRIC</sequence>
<dbReference type="GO" id="GO:0033290">
    <property type="term" value="C:eukaryotic 48S preinitiation complex"/>
    <property type="evidence" value="ECO:0007669"/>
    <property type="project" value="UniProtKB-UniRule"/>
</dbReference>
<name>A0A1U7LK62_NEOID</name>
<dbReference type="GO" id="GO:0003743">
    <property type="term" value="F:translation initiation factor activity"/>
    <property type="evidence" value="ECO:0007669"/>
    <property type="project" value="UniProtKB-UniRule"/>
</dbReference>
<dbReference type="SMART" id="SM00232">
    <property type="entry name" value="JAB_MPN"/>
    <property type="match status" value="1"/>
</dbReference>
<dbReference type="PROSITE" id="PS50249">
    <property type="entry name" value="MPN"/>
    <property type="match status" value="1"/>
</dbReference>
<feature type="domain" description="MPN" evidence="5">
    <location>
        <begin position="23"/>
        <end position="157"/>
    </location>
</feature>
<dbReference type="OMA" id="EYFVHFH"/>
<dbReference type="Proteomes" id="UP000186594">
    <property type="component" value="Unassembled WGS sequence"/>
</dbReference>
<dbReference type="GO" id="GO:0071541">
    <property type="term" value="C:eukaryotic translation initiation factor 3 complex, eIF3m"/>
    <property type="evidence" value="ECO:0007669"/>
    <property type="project" value="EnsemblFungi"/>
</dbReference>
<dbReference type="STRING" id="1198029.A0A1U7LK62"/>
<proteinExistence type="inferred from homology"/>
<organism evidence="6 7">
    <name type="scientific">Neolecta irregularis (strain DAH-3)</name>
    <dbReference type="NCBI Taxonomy" id="1198029"/>
    <lineage>
        <taxon>Eukaryota</taxon>
        <taxon>Fungi</taxon>
        <taxon>Dikarya</taxon>
        <taxon>Ascomycota</taxon>
        <taxon>Taphrinomycotina</taxon>
        <taxon>Neolectales</taxon>
        <taxon>Neolectaceae</taxon>
        <taxon>Neolecta</taxon>
    </lineage>
</organism>
<dbReference type="Pfam" id="PF01398">
    <property type="entry name" value="JAB"/>
    <property type="match status" value="1"/>
</dbReference>
<evidence type="ECO:0000256" key="3">
    <source>
        <dbReference type="ARBA" id="ARBA00022917"/>
    </source>
</evidence>
<evidence type="ECO:0000256" key="2">
    <source>
        <dbReference type="ARBA" id="ARBA00022540"/>
    </source>
</evidence>
<protein>
    <recommendedName>
        <fullName evidence="4">Eukaryotic translation initiation factor 3 subunit F</fullName>
        <shortName evidence="4">eIF3f</shortName>
    </recommendedName>
</protein>
<dbReference type="OrthoDB" id="25498at2759"/>
<keyword evidence="1 4" id="KW-0963">Cytoplasm</keyword>
<evidence type="ECO:0000259" key="5">
    <source>
        <dbReference type="PROSITE" id="PS50249"/>
    </source>
</evidence>
<comment type="caution">
    <text evidence="6">The sequence shown here is derived from an EMBL/GenBank/DDBJ whole genome shotgun (WGS) entry which is preliminary data.</text>
</comment>
<dbReference type="HAMAP" id="MF_03005">
    <property type="entry name" value="eIF3f"/>
    <property type="match status" value="1"/>
</dbReference>
<evidence type="ECO:0000313" key="6">
    <source>
        <dbReference type="EMBL" id="OLL23029.1"/>
    </source>
</evidence>
<dbReference type="InterPro" id="IPR000555">
    <property type="entry name" value="JAMM/MPN+_dom"/>
</dbReference>
<comment type="subunit">
    <text evidence="4">Component of the eukaryotic translation initiation factor 3 (eIF-3) complex.</text>
</comment>
<dbReference type="GO" id="GO:0031369">
    <property type="term" value="F:translation initiation factor binding"/>
    <property type="evidence" value="ECO:0007669"/>
    <property type="project" value="InterPro"/>
</dbReference>
<accession>A0A1U7LK62</accession>
<dbReference type="AlphaFoldDB" id="A0A1U7LK62"/>
<dbReference type="InterPro" id="IPR024969">
    <property type="entry name" value="EIF3F/CSN6-like_C"/>
</dbReference>
<evidence type="ECO:0000256" key="4">
    <source>
        <dbReference type="HAMAP-Rule" id="MF_03005"/>
    </source>
</evidence>
<dbReference type="GO" id="GO:0001732">
    <property type="term" value="P:formation of cytoplasmic translation initiation complex"/>
    <property type="evidence" value="ECO:0007669"/>
    <property type="project" value="UniProtKB-UniRule"/>
</dbReference>
<dbReference type="PANTHER" id="PTHR10540">
    <property type="entry name" value="EUKARYOTIC TRANSLATION INITIATION FACTOR 3 SUBUNIT F-RELATED"/>
    <property type="match status" value="1"/>
</dbReference>